<dbReference type="InterPro" id="IPR048538">
    <property type="entry name" value="Rrn7_cyclin_C"/>
</dbReference>
<evidence type="ECO:0000256" key="7">
    <source>
        <dbReference type="ARBA" id="ARBA00023125"/>
    </source>
</evidence>
<sequence length="516" mass="59524">MSTYIKGPVCGVANCPSRLWRIIDGRRTCRYGHVMEGDVEFNDEDEDVGNAGVVTRRLNLTTNATGNFQSSFSSSQLQGSQLQHKSKKIYGSEARLLLVKSLQFVLKRQCTWLIKFQKLPKEFDLLVKIIWMKVLQSLDNLAEVTEEDTFAPSEDPEHHVDFSQNKRNKKRLRLSLVSTLAILYMAAVNMGLPLYTCDLIKWASAGRLPYFKVNEKLPASWRAQLPNYYLGVLEGGNGPQEGQVYVHIARLCDRISFSTFFNNTVMYESMVLKLTMNATLPPEFFLFSIRLIRATSKAKNFEVSSEEKPQYWVELNIASYFLLAVKWLLTYDEEDYSLKWITMLPQRQERAEVSHDTIDKRMQKLCSSMVTQDTFDWTDDQTAQYLDWVEKAFLPLQNEEGKLKIDQRIAKRKLHKLFPLESETVTSGTGATHSPTFVEELQERYIFFESNYESSEDNQYSENERLSAINVLINYLLGEIAVEYAVSTTQLEAALRHVSQRCLMQLRTSEDLNPDR</sequence>
<evidence type="ECO:0000259" key="11">
    <source>
        <dbReference type="Pfam" id="PF11781"/>
    </source>
</evidence>
<dbReference type="InterPro" id="IPR021752">
    <property type="entry name" value="TF_Rrn7_Zf"/>
</dbReference>
<keyword evidence="7" id="KW-0238">DNA-binding</keyword>
<evidence type="ECO:0000256" key="9">
    <source>
        <dbReference type="ARBA" id="ARBA00023242"/>
    </source>
</evidence>
<organism evidence="14 15">
    <name type="scientific">Zygosaccharomyces bailii (strain CLIB 213 / ATCC 58445 / CBS 680 / BCRC 21525 / NBRC 1098 / NCYC 1416 / NRRL Y-2227)</name>
    <dbReference type="NCBI Taxonomy" id="1333698"/>
    <lineage>
        <taxon>Eukaryota</taxon>
        <taxon>Fungi</taxon>
        <taxon>Dikarya</taxon>
        <taxon>Ascomycota</taxon>
        <taxon>Saccharomycotina</taxon>
        <taxon>Saccharomycetes</taxon>
        <taxon>Saccharomycetales</taxon>
        <taxon>Saccharomycetaceae</taxon>
        <taxon>Zygosaccharomyces</taxon>
    </lineage>
</organism>
<keyword evidence="8" id="KW-0804">Transcription</keyword>
<keyword evidence="10" id="KW-1133">Transmembrane helix</keyword>
<evidence type="ECO:0000256" key="8">
    <source>
        <dbReference type="ARBA" id="ARBA00023163"/>
    </source>
</evidence>
<accession>A0A8J2T5E8</accession>
<dbReference type="InterPro" id="IPR033599">
    <property type="entry name" value="TAF1B/Rrn7"/>
</dbReference>
<keyword evidence="15" id="KW-1185">Reference proteome</keyword>
<comment type="subcellular location">
    <subcellularLocation>
        <location evidence="1">Nucleus</location>
        <location evidence="1">Nucleolus</location>
    </subcellularLocation>
</comment>
<evidence type="ECO:0000259" key="12">
    <source>
        <dbReference type="Pfam" id="PF20644"/>
    </source>
</evidence>
<dbReference type="AlphaFoldDB" id="A0A8J2T5E8"/>
<evidence type="ECO:0000256" key="6">
    <source>
        <dbReference type="ARBA" id="ARBA00023015"/>
    </source>
</evidence>
<dbReference type="Proteomes" id="UP000019375">
    <property type="component" value="Unassembled WGS sequence"/>
</dbReference>
<evidence type="ECO:0000256" key="3">
    <source>
        <dbReference type="ARBA" id="ARBA00022723"/>
    </source>
</evidence>
<gene>
    <name evidence="14" type="ORF">BN860_07954g</name>
</gene>
<evidence type="ECO:0000256" key="5">
    <source>
        <dbReference type="ARBA" id="ARBA00022833"/>
    </source>
</evidence>
<dbReference type="GO" id="GO:0070860">
    <property type="term" value="C:RNA polymerase I core factor complex"/>
    <property type="evidence" value="ECO:0007669"/>
    <property type="project" value="InterPro"/>
</dbReference>
<dbReference type="GO" id="GO:0001164">
    <property type="term" value="F:RNA polymerase I core promoter sequence-specific DNA binding"/>
    <property type="evidence" value="ECO:0007669"/>
    <property type="project" value="InterPro"/>
</dbReference>
<evidence type="ECO:0000313" key="14">
    <source>
        <dbReference type="EMBL" id="CDF88342.1"/>
    </source>
</evidence>
<evidence type="ECO:0000256" key="1">
    <source>
        <dbReference type="ARBA" id="ARBA00004604"/>
    </source>
</evidence>
<dbReference type="OrthoDB" id="428577at2759"/>
<dbReference type="Pfam" id="PF20644">
    <property type="entry name" value="Rrn7_cyclin_N"/>
    <property type="match status" value="1"/>
</dbReference>
<evidence type="ECO:0000259" key="13">
    <source>
        <dbReference type="Pfam" id="PF20645"/>
    </source>
</evidence>
<dbReference type="Pfam" id="PF20645">
    <property type="entry name" value="Rrn7_cyclin_C"/>
    <property type="match status" value="1"/>
</dbReference>
<proteinExistence type="inferred from homology"/>
<comment type="similarity">
    <text evidence="2">Belongs to the RRN7/TAF1B family.</text>
</comment>
<feature type="domain" description="RRN7-type" evidence="11">
    <location>
        <begin position="5"/>
        <end position="37"/>
    </location>
</feature>
<dbReference type="InterPro" id="IPR048540">
    <property type="entry name" value="Rrn7_cyclin_N"/>
</dbReference>
<evidence type="ECO:0000313" key="15">
    <source>
        <dbReference type="Proteomes" id="UP000019375"/>
    </source>
</evidence>
<dbReference type="PANTHER" id="PTHR31576">
    <property type="entry name" value="TATA BOX-BINDING PROTEIN-ASSOCIATED FACTOR RNA POLYMERASE I SUBUNIT B"/>
    <property type="match status" value="1"/>
</dbReference>
<evidence type="ECO:0000256" key="4">
    <source>
        <dbReference type="ARBA" id="ARBA00022771"/>
    </source>
</evidence>
<protein>
    <submittedName>
        <fullName evidence="14">BN860_07954g1_1</fullName>
    </submittedName>
</protein>
<dbReference type="PANTHER" id="PTHR31576:SF2">
    <property type="entry name" value="TATA BOX-BINDING PROTEIN-ASSOCIATED FACTOR RNA POLYMERASE I SUBUNIT B"/>
    <property type="match status" value="1"/>
</dbReference>
<dbReference type="Pfam" id="PF11781">
    <property type="entry name" value="Zn_ribbon_RRN7"/>
    <property type="match status" value="1"/>
</dbReference>
<dbReference type="EMBL" id="HG316455">
    <property type="protein sequence ID" value="CDF88342.1"/>
    <property type="molecule type" value="Genomic_DNA"/>
</dbReference>
<evidence type="ECO:0000256" key="2">
    <source>
        <dbReference type="ARBA" id="ARBA00006899"/>
    </source>
</evidence>
<feature type="domain" description="Rrn7/TAF1B N-terminal cyclin" evidence="12">
    <location>
        <begin position="102"/>
        <end position="218"/>
    </location>
</feature>
<keyword evidence="10" id="KW-0812">Transmembrane</keyword>
<dbReference type="GO" id="GO:0042790">
    <property type="term" value="P:nucleolar large rRNA transcription by RNA polymerase I"/>
    <property type="evidence" value="ECO:0007669"/>
    <property type="project" value="TreeGrafter"/>
</dbReference>
<reference evidence="15" key="1">
    <citation type="journal article" date="2013" name="Genome Announc.">
        <title>Genome sequence of the food spoilage yeast Zygosaccharomyces bailii CLIB 213(T).</title>
        <authorList>
            <person name="Galeote V."/>
            <person name="Bigey F."/>
            <person name="Devillers H."/>
            <person name="Neuveglise C."/>
            <person name="Dequin S."/>
        </authorList>
    </citation>
    <scope>NUCLEOTIDE SEQUENCE [LARGE SCALE GENOMIC DNA]</scope>
    <source>
        <strain evidence="15">CLIB 213 / ATCC 58445 / CBS 680 / CCRC 21525 / NBRC 1098 / NCYC 1416 / NRRL Y-2227</strain>
    </source>
</reference>
<keyword evidence="3" id="KW-0479">Metal-binding</keyword>
<keyword evidence="5" id="KW-0862">Zinc</keyword>
<keyword evidence="9" id="KW-0539">Nucleus</keyword>
<name>A0A8J2T5E8_ZYGB2</name>
<keyword evidence="10" id="KW-0472">Membrane</keyword>
<keyword evidence="4" id="KW-0863">Zinc-finger</keyword>
<dbReference type="GO" id="GO:0008270">
    <property type="term" value="F:zinc ion binding"/>
    <property type="evidence" value="ECO:0007669"/>
    <property type="project" value="UniProtKB-KW"/>
</dbReference>
<feature type="domain" description="Rrn7/TAF1B C-terminal cyclin" evidence="13">
    <location>
        <begin position="239"/>
        <end position="393"/>
    </location>
</feature>
<keyword evidence="6" id="KW-0805">Transcription regulation</keyword>
<feature type="transmembrane region" description="Helical" evidence="10">
    <location>
        <begin position="174"/>
        <end position="195"/>
    </location>
</feature>
<evidence type="ECO:0000256" key="10">
    <source>
        <dbReference type="SAM" id="Phobius"/>
    </source>
</evidence>